<accession>A0ABS5U6A4</accession>
<name>A0ABS5U6A4_9BACT</name>
<dbReference type="RefSeq" id="WP_214296907.1">
    <property type="nucleotide sequence ID" value="NZ_JAHDYS010000004.1"/>
</dbReference>
<dbReference type="PANTHER" id="PTHR12106">
    <property type="entry name" value="SORTILIN RELATED"/>
    <property type="match status" value="1"/>
</dbReference>
<dbReference type="PANTHER" id="PTHR12106:SF27">
    <property type="entry name" value="SORTILIN-RELATED RECEPTOR"/>
    <property type="match status" value="1"/>
</dbReference>
<evidence type="ECO:0000259" key="2">
    <source>
        <dbReference type="Pfam" id="PF15902"/>
    </source>
</evidence>
<evidence type="ECO:0000313" key="4">
    <source>
        <dbReference type="Proteomes" id="UP000784128"/>
    </source>
</evidence>
<gene>
    <name evidence="3" type="ORF">KJB30_05320</name>
</gene>
<proteinExistence type="predicted"/>
<dbReference type="InterPro" id="IPR031778">
    <property type="entry name" value="Sortilin_N"/>
</dbReference>
<dbReference type="SUPFAM" id="SSF110296">
    <property type="entry name" value="Oligoxyloglucan reducing end-specific cellobiohydrolase"/>
    <property type="match status" value="1"/>
</dbReference>
<dbReference type="SUPFAM" id="SSF50939">
    <property type="entry name" value="Sialidases"/>
    <property type="match status" value="1"/>
</dbReference>
<sequence length="375" mass="41398">MVLVVWQSLRVLHDQGDSKSSRARASKHATINKFSFPLLFIYHLPKRLILKTLFIPIFMILCLCGCSGDSESKLSKWKQIGLEEQASFNLTQLPSNNSIFATTYDGVYKKNIKELNWNKIYNGFTVFFAIYQDGTVLYTGYPINGTLSGKFLKSTDGGNFFEVLEPFGSGITSIVIDPRNKEAAYLSAENNGTFSGGIYKTNDGGNSWNKVVDAESYTLAISNDGKMIVAGTNVGILKSFDDGLTWESMEFGQRIRSVYLHPYNNSIVYILAYDGGSTRIWKTVDSGMSWNPLNKGISESIETLAIDSNDPQTIYAGGGLQGTSIGNNFFKSVDGGGSWTLMNEGIEGLMIYSIVIDRADNHTLYAGTSRGVFKR</sequence>
<dbReference type="InterPro" id="IPR036278">
    <property type="entry name" value="Sialidase_sf"/>
</dbReference>
<dbReference type="Proteomes" id="UP000784128">
    <property type="component" value="Unassembled WGS sequence"/>
</dbReference>
<dbReference type="EMBL" id="JAHDYS010000004">
    <property type="protein sequence ID" value="MBT1071191.1"/>
    <property type="molecule type" value="Genomic_DNA"/>
</dbReference>
<evidence type="ECO:0000313" key="3">
    <source>
        <dbReference type="EMBL" id="MBT1071191.1"/>
    </source>
</evidence>
<dbReference type="InterPro" id="IPR015943">
    <property type="entry name" value="WD40/YVTN_repeat-like_dom_sf"/>
</dbReference>
<evidence type="ECO:0000256" key="1">
    <source>
        <dbReference type="ARBA" id="ARBA00022737"/>
    </source>
</evidence>
<dbReference type="Pfam" id="PF15902">
    <property type="entry name" value="Sortilin-Vps10"/>
    <property type="match status" value="1"/>
</dbReference>
<comment type="caution">
    <text evidence="3">The sequence shown here is derived from an EMBL/GenBank/DDBJ whole genome shotgun (WGS) entry which is preliminary data.</text>
</comment>
<dbReference type="Gene3D" id="2.130.10.10">
    <property type="entry name" value="YVTN repeat-like/Quinoprotein amine dehydrogenase"/>
    <property type="match status" value="1"/>
</dbReference>
<reference evidence="3 4" key="1">
    <citation type="submission" date="2021-05" db="EMBL/GenBank/DDBJ databases">
        <title>The draft genome of Geobacter chapellei DSM 13688.</title>
        <authorList>
            <person name="Xu Z."/>
            <person name="Masuda Y."/>
            <person name="Itoh H."/>
            <person name="Senoo K."/>
        </authorList>
    </citation>
    <scope>NUCLEOTIDE SEQUENCE [LARGE SCALE GENOMIC DNA]</scope>
    <source>
        <strain evidence="3 4">DSM 13688</strain>
    </source>
</reference>
<keyword evidence="4" id="KW-1185">Reference proteome</keyword>
<feature type="domain" description="Sortilin N-terminal" evidence="2">
    <location>
        <begin position="237"/>
        <end position="350"/>
    </location>
</feature>
<dbReference type="InterPro" id="IPR050310">
    <property type="entry name" value="VPS10-sortilin"/>
</dbReference>
<keyword evidence="1" id="KW-0677">Repeat</keyword>
<protein>
    <recommendedName>
        <fullName evidence="2">Sortilin N-terminal domain-containing protein</fullName>
    </recommendedName>
</protein>
<organism evidence="3 4">
    <name type="scientific">Pelotalea chapellei</name>
    <dbReference type="NCBI Taxonomy" id="44671"/>
    <lineage>
        <taxon>Bacteria</taxon>
        <taxon>Pseudomonadati</taxon>
        <taxon>Thermodesulfobacteriota</taxon>
        <taxon>Desulfuromonadia</taxon>
        <taxon>Geobacterales</taxon>
        <taxon>Geobacteraceae</taxon>
        <taxon>Pelotalea</taxon>
    </lineage>
</organism>